<proteinExistence type="predicted"/>
<evidence type="ECO:0000313" key="2">
    <source>
        <dbReference type="Proteomes" id="UP000485058"/>
    </source>
</evidence>
<organism evidence="1 2">
    <name type="scientific">Haematococcus lacustris</name>
    <name type="common">Green alga</name>
    <name type="synonym">Haematococcus pluvialis</name>
    <dbReference type="NCBI Taxonomy" id="44745"/>
    <lineage>
        <taxon>Eukaryota</taxon>
        <taxon>Viridiplantae</taxon>
        <taxon>Chlorophyta</taxon>
        <taxon>core chlorophytes</taxon>
        <taxon>Chlorophyceae</taxon>
        <taxon>CS clade</taxon>
        <taxon>Chlamydomonadales</taxon>
        <taxon>Haematococcaceae</taxon>
        <taxon>Haematococcus</taxon>
    </lineage>
</organism>
<accession>A0A699YUT6</accession>
<comment type="caution">
    <text evidence="1">The sequence shown here is derived from an EMBL/GenBank/DDBJ whole genome shotgun (WGS) entry which is preliminary data.</text>
</comment>
<dbReference type="AlphaFoldDB" id="A0A699YUT6"/>
<keyword evidence="2" id="KW-1185">Reference proteome</keyword>
<protein>
    <submittedName>
        <fullName evidence="1">Uncharacterized protein</fullName>
    </submittedName>
</protein>
<evidence type="ECO:0000313" key="1">
    <source>
        <dbReference type="EMBL" id="GFH10746.1"/>
    </source>
</evidence>
<dbReference type="Proteomes" id="UP000485058">
    <property type="component" value="Unassembled WGS sequence"/>
</dbReference>
<gene>
    <name evidence="1" type="ORF">HaLaN_06115</name>
</gene>
<name>A0A699YUT6_HAELA</name>
<sequence>MAVVQEITDLRKTLNTEVESLRHEFLDLKTALKTQLELTSGLAPSVVEAEPQLAALKEKISSELNIK</sequence>
<dbReference type="EMBL" id="BLLF01000342">
    <property type="protein sequence ID" value="GFH10746.1"/>
    <property type="molecule type" value="Genomic_DNA"/>
</dbReference>
<reference evidence="1 2" key="1">
    <citation type="submission" date="2020-02" db="EMBL/GenBank/DDBJ databases">
        <title>Draft genome sequence of Haematococcus lacustris strain NIES-144.</title>
        <authorList>
            <person name="Morimoto D."/>
            <person name="Nakagawa S."/>
            <person name="Yoshida T."/>
            <person name="Sawayama S."/>
        </authorList>
    </citation>
    <scope>NUCLEOTIDE SEQUENCE [LARGE SCALE GENOMIC DNA]</scope>
    <source>
        <strain evidence="1 2">NIES-144</strain>
    </source>
</reference>